<dbReference type="Proteomes" id="UP000037088">
    <property type="component" value="Unassembled WGS sequence"/>
</dbReference>
<accession>A0A0L7T5M0</accession>
<dbReference type="STRING" id="1560201.NG42_08960"/>
<keyword evidence="1" id="KW-1133">Transmembrane helix</keyword>
<feature type="transmembrane region" description="Helical" evidence="1">
    <location>
        <begin position="24"/>
        <end position="43"/>
    </location>
</feature>
<comment type="caution">
    <text evidence="2">The sequence shown here is derived from an EMBL/GenBank/DDBJ whole genome shotgun (WGS) entry which is preliminary data.</text>
</comment>
<dbReference type="AlphaFoldDB" id="A0A0L7T5M0"/>
<keyword evidence="1" id="KW-0812">Transmembrane</keyword>
<evidence type="ECO:0000313" key="3">
    <source>
        <dbReference type="EMBL" id="KOC93635.1"/>
    </source>
</evidence>
<name>A0A0L7T5M0_9GAMM</name>
<dbReference type="EMBL" id="JRXE01000010">
    <property type="protein sequence ID" value="KOC90486.1"/>
    <property type="molecule type" value="Genomic_DNA"/>
</dbReference>
<evidence type="ECO:0000313" key="4">
    <source>
        <dbReference type="Proteomes" id="UP000036851"/>
    </source>
</evidence>
<protein>
    <submittedName>
        <fullName evidence="2">Uncharacterized protein</fullName>
    </submittedName>
</protein>
<organism evidence="2 5">
    <name type="scientific">Winslowiella iniecta</name>
    <dbReference type="NCBI Taxonomy" id="1560201"/>
    <lineage>
        <taxon>Bacteria</taxon>
        <taxon>Pseudomonadati</taxon>
        <taxon>Pseudomonadota</taxon>
        <taxon>Gammaproteobacteria</taxon>
        <taxon>Enterobacterales</taxon>
        <taxon>Erwiniaceae</taxon>
        <taxon>Winslowiella</taxon>
    </lineage>
</organism>
<evidence type="ECO:0000256" key="1">
    <source>
        <dbReference type="SAM" id="Phobius"/>
    </source>
</evidence>
<evidence type="ECO:0000313" key="5">
    <source>
        <dbReference type="Proteomes" id="UP000037088"/>
    </source>
</evidence>
<dbReference type="PATRIC" id="fig|1560201.3.peg.1903"/>
<reference evidence="4 5" key="1">
    <citation type="journal article" date="2015" name="Int. J. Syst. Evol. Microbiol.">
        <title>Erwinia iniecta sp. nov., isolated from Russian wheat aphids (Diuraphis noxia).</title>
        <authorList>
            <person name="Campillo T."/>
            <person name="Luna E."/>
            <person name="Portier P."/>
            <person name="Fischer-Le Saux M."/>
            <person name="Lapitan N."/>
            <person name="Tisserat N.A."/>
            <person name="Leach J.E."/>
        </authorList>
    </citation>
    <scope>NUCLEOTIDE SEQUENCE [LARGE SCALE GENOMIC DNA]</scope>
    <source>
        <strain evidence="2 5">B120</strain>
        <strain evidence="3 4">B149</strain>
    </source>
</reference>
<proteinExistence type="predicted"/>
<dbReference type="EMBL" id="JRXF01000012">
    <property type="protein sequence ID" value="KOC93635.1"/>
    <property type="molecule type" value="Genomic_DNA"/>
</dbReference>
<keyword evidence="1" id="KW-0472">Membrane</keyword>
<dbReference type="Proteomes" id="UP000036851">
    <property type="component" value="Unassembled WGS sequence"/>
</dbReference>
<keyword evidence="5" id="KW-1185">Reference proteome</keyword>
<gene>
    <name evidence="2" type="ORF">NG42_08960</name>
    <name evidence="3" type="ORF">NG43_09100</name>
</gene>
<evidence type="ECO:0000313" key="2">
    <source>
        <dbReference type="EMBL" id="KOC90486.1"/>
    </source>
</evidence>
<sequence length="64" mass="7356">MDETFIKGLFTVEKKTQEKLINRLDINMLPGLFQVILLTLFLYSTMLNTGCFPSRNHNGESFAD</sequence>